<dbReference type="Pfam" id="PF10250">
    <property type="entry name" value="O-FucT"/>
    <property type="match status" value="1"/>
</dbReference>
<evidence type="ECO:0000256" key="13">
    <source>
        <dbReference type="ARBA" id="ARBA00023277"/>
    </source>
</evidence>
<accession>A0A9J6CPZ1</accession>
<evidence type="ECO:0000256" key="6">
    <source>
        <dbReference type="ARBA" id="ARBA00022679"/>
    </source>
</evidence>
<evidence type="ECO:0000313" key="21">
    <source>
        <dbReference type="Proteomes" id="UP001107558"/>
    </source>
</evidence>
<keyword evidence="9" id="KW-0333">Golgi apparatus</keyword>
<comment type="pathway">
    <text evidence="3">Protein modification; protein glycosylation.</text>
</comment>
<evidence type="ECO:0000256" key="11">
    <source>
        <dbReference type="ARBA" id="ARBA00023180"/>
    </source>
</evidence>
<keyword evidence="12" id="KW-0294">Fucose metabolism</keyword>
<dbReference type="PANTHER" id="PTHR13398:SF0">
    <property type="entry name" value="GDP-FUCOSE PROTEIN O-FUCOSYLTRANSFERASE 2"/>
    <property type="match status" value="1"/>
</dbReference>
<evidence type="ECO:0000256" key="9">
    <source>
        <dbReference type="ARBA" id="ARBA00023034"/>
    </source>
</evidence>
<keyword evidence="5" id="KW-0328">Glycosyltransferase</keyword>
<evidence type="ECO:0000256" key="10">
    <source>
        <dbReference type="ARBA" id="ARBA00023157"/>
    </source>
</evidence>
<evidence type="ECO:0000256" key="8">
    <source>
        <dbReference type="ARBA" id="ARBA00022824"/>
    </source>
</evidence>
<keyword evidence="13" id="KW-0119">Carbohydrate metabolism</keyword>
<dbReference type="InterPro" id="IPR019378">
    <property type="entry name" value="GDP-Fuc_O-FucTrfase"/>
</dbReference>
<keyword evidence="21" id="KW-1185">Reference proteome</keyword>
<keyword evidence="10" id="KW-1015">Disulfide bond</keyword>
<keyword evidence="8" id="KW-0256">Endoplasmic reticulum</keyword>
<keyword evidence="6" id="KW-0808">Transferase</keyword>
<protein>
    <recommendedName>
        <fullName evidence="15">GDP-fucose protein O-fucosyltransferase 2</fullName>
        <ecNumber evidence="4">2.4.1.221</ecNumber>
    </recommendedName>
    <alternativeName>
        <fullName evidence="16">Peptide-O-fucosyltransferase 2</fullName>
    </alternativeName>
</protein>
<dbReference type="Gene3D" id="3.40.50.11350">
    <property type="match status" value="1"/>
</dbReference>
<dbReference type="GO" id="GO:0005794">
    <property type="term" value="C:Golgi apparatus"/>
    <property type="evidence" value="ECO:0007669"/>
    <property type="project" value="UniProtKB-SubCell"/>
</dbReference>
<dbReference type="InterPro" id="IPR045130">
    <property type="entry name" value="OFUT2-like"/>
</dbReference>
<dbReference type="CDD" id="cd11298">
    <property type="entry name" value="O-FucT-2"/>
    <property type="match status" value="1"/>
</dbReference>
<comment type="catalytic activity">
    <reaction evidence="17">
        <text>L-threonyl-[protein] + GDP-beta-L-fucose = 3-O-(alpha-L-fucosyl)-L-threonyl-[protein] + GDP + H(+)</text>
        <dbReference type="Rhea" id="RHEA:70491"/>
        <dbReference type="Rhea" id="RHEA-COMP:11060"/>
        <dbReference type="Rhea" id="RHEA-COMP:17915"/>
        <dbReference type="ChEBI" id="CHEBI:15378"/>
        <dbReference type="ChEBI" id="CHEBI:30013"/>
        <dbReference type="ChEBI" id="CHEBI:57273"/>
        <dbReference type="ChEBI" id="CHEBI:58189"/>
        <dbReference type="ChEBI" id="CHEBI:189631"/>
        <dbReference type="EC" id="2.4.1.221"/>
    </reaction>
    <physiologicalReaction direction="left-to-right" evidence="17">
        <dbReference type="Rhea" id="RHEA:70492"/>
    </physiologicalReaction>
</comment>
<evidence type="ECO:0000313" key="20">
    <source>
        <dbReference type="EMBL" id="KAG5683956.1"/>
    </source>
</evidence>
<sequence length="446" mass="52903">MNKLALISLLTFVFHLVLSQSHCDIKEIFVIKKLCDISERPLVKAKDESDPVYILYSVNPVEGFNLRRDVYLRMAIFLRHLRKVKGYENSHLVLPVFHHLYHWKSQFRQSNMFWNHFFDLPSLKLFTNVLDMWEFFDIIRNEGKDYVEIGEVYKLQHFETMFENGVFVDKFEEAACTRHEYDNYHYMENYYNITEKTITCINFQGSAMLLKNILEEYKVENHKAGTSRIVLFAHAETALHEFFGDEEYWMARRSMRFNKNLQVIGNAYRADFLSSTDEKDKVQRPELWTDEKPYRGAVGGEYLCVHMRRADFLYGREQQLPSLRSIANQIKRALAELGLHKVFLSSDCSGSEFHDMRAFLRGVNLHKFKPPWEFQMQLGDGAVAIIDQIICSHARKFIGTFESTFTYRIYEEREILGFQQNMTFNTLCKRDDLIDCNRNSVWPIRY</sequence>
<feature type="chain" id="PRO_5039916494" description="GDP-fucose protein O-fucosyltransferase 2" evidence="19">
    <location>
        <begin position="20"/>
        <end position="446"/>
    </location>
</feature>
<dbReference type="GO" id="GO:0005783">
    <property type="term" value="C:endoplasmic reticulum"/>
    <property type="evidence" value="ECO:0007669"/>
    <property type="project" value="UniProtKB-SubCell"/>
</dbReference>
<evidence type="ECO:0000256" key="19">
    <source>
        <dbReference type="SAM" id="SignalP"/>
    </source>
</evidence>
<evidence type="ECO:0000256" key="3">
    <source>
        <dbReference type="ARBA" id="ARBA00004922"/>
    </source>
</evidence>
<reference evidence="20" key="1">
    <citation type="submission" date="2021-03" db="EMBL/GenBank/DDBJ databases">
        <title>Chromosome level genome of the anhydrobiotic midge Polypedilum vanderplanki.</title>
        <authorList>
            <person name="Yoshida Y."/>
            <person name="Kikawada T."/>
            <person name="Gusev O."/>
        </authorList>
    </citation>
    <scope>NUCLEOTIDE SEQUENCE</scope>
    <source>
        <strain evidence="20">NIAS01</strain>
        <tissue evidence="20">Whole body or cell culture</tissue>
    </source>
</reference>
<comment type="similarity">
    <text evidence="14">Belongs to the glycosyltransferase 68 family.</text>
</comment>
<evidence type="ECO:0000256" key="17">
    <source>
        <dbReference type="ARBA" id="ARBA00047273"/>
    </source>
</evidence>
<evidence type="ECO:0000256" key="16">
    <source>
        <dbReference type="ARBA" id="ARBA00033083"/>
    </source>
</evidence>
<dbReference type="OrthoDB" id="422368at2759"/>
<evidence type="ECO:0000256" key="14">
    <source>
        <dbReference type="ARBA" id="ARBA00025803"/>
    </source>
</evidence>
<keyword evidence="11" id="KW-0325">Glycoprotein</keyword>
<dbReference type="EMBL" id="JADBJN010000001">
    <property type="protein sequence ID" value="KAG5683956.1"/>
    <property type="molecule type" value="Genomic_DNA"/>
</dbReference>
<organism evidence="20 21">
    <name type="scientific">Polypedilum vanderplanki</name>
    <name type="common">Sleeping chironomid midge</name>
    <dbReference type="NCBI Taxonomy" id="319348"/>
    <lineage>
        <taxon>Eukaryota</taxon>
        <taxon>Metazoa</taxon>
        <taxon>Ecdysozoa</taxon>
        <taxon>Arthropoda</taxon>
        <taxon>Hexapoda</taxon>
        <taxon>Insecta</taxon>
        <taxon>Pterygota</taxon>
        <taxon>Neoptera</taxon>
        <taxon>Endopterygota</taxon>
        <taxon>Diptera</taxon>
        <taxon>Nematocera</taxon>
        <taxon>Chironomoidea</taxon>
        <taxon>Chironomidae</taxon>
        <taxon>Chironominae</taxon>
        <taxon>Polypedilum</taxon>
        <taxon>Polypedilum</taxon>
    </lineage>
</organism>
<comment type="subcellular location">
    <subcellularLocation>
        <location evidence="1">Endoplasmic reticulum</location>
    </subcellularLocation>
    <subcellularLocation>
        <location evidence="2">Golgi apparatus</location>
    </subcellularLocation>
</comment>
<evidence type="ECO:0000256" key="18">
    <source>
        <dbReference type="ARBA" id="ARBA00048647"/>
    </source>
</evidence>
<dbReference type="GO" id="GO:0046922">
    <property type="term" value="F:peptide-O-fucosyltransferase activity"/>
    <property type="evidence" value="ECO:0007669"/>
    <property type="project" value="UniProtKB-EC"/>
</dbReference>
<dbReference type="Gene3D" id="3.40.50.11340">
    <property type="match status" value="1"/>
</dbReference>
<evidence type="ECO:0000256" key="15">
    <source>
        <dbReference type="ARBA" id="ARBA00026232"/>
    </source>
</evidence>
<evidence type="ECO:0000256" key="5">
    <source>
        <dbReference type="ARBA" id="ARBA00022676"/>
    </source>
</evidence>
<dbReference type="Proteomes" id="UP001107558">
    <property type="component" value="Chromosome 1"/>
</dbReference>
<comment type="caution">
    <text evidence="20">The sequence shown here is derived from an EMBL/GenBank/DDBJ whole genome shotgun (WGS) entry which is preliminary data.</text>
</comment>
<comment type="catalytic activity">
    <reaction evidence="18">
        <text>L-seryl-[protein] + GDP-beta-L-fucose = 3-O-(alpha-L-fucosyl)-L-seryl-[protein] + GDP + H(+)</text>
        <dbReference type="Rhea" id="RHEA:63644"/>
        <dbReference type="Rhea" id="RHEA-COMP:9863"/>
        <dbReference type="Rhea" id="RHEA-COMP:17914"/>
        <dbReference type="ChEBI" id="CHEBI:15378"/>
        <dbReference type="ChEBI" id="CHEBI:29999"/>
        <dbReference type="ChEBI" id="CHEBI:57273"/>
        <dbReference type="ChEBI" id="CHEBI:58189"/>
        <dbReference type="ChEBI" id="CHEBI:189632"/>
        <dbReference type="EC" id="2.4.1.221"/>
    </reaction>
    <physiologicalReaction direction="left-to-right" evidence="18">
        <dbReference type="Rhea" id="RHEA:63645"/>
    </physiologicalReaction>
</comment>
<evidence type="ECO:0000256" key="12">
    <source>
        <dbReference type="ARBA" id="ARBA00023253"/>
    </source>
</evidence>
<feature type="signal peptide" evidence="19">
    <location>
        <begin position="1"/>
        <end position="19"/>
    </location>
</feature>
<evidence type="ECO:0000256" key="2">
    <source>
        <dbReference type="ARBA" id="ARBA00004555"/>
    </source>
</evidence>
<dbReference type="EC" id="2.4.1.221" evidence="4"/>
<dbReference type="PANTHER" id="PTHR13398">
    <property type="entry name" value="GDP-FUCOSE PROTEIN O-FUCOSYLTRANSFERASE 2"/>
    <property type="match status" value="1"/>
</dbReference>
<name>A0A9J6CPZ1_POLVA</name>
<proteinExistence type="inferred from homology"/>
<evidence type="ECO:0000256" key="7">
    <source>
        <dbReference type="ARBA" id="ARBA00022729"/>
    </source>
</evidence>
<dbReference type="FunFam" id="3.40.50.11350:FF:000002">
    <property type="entry name" value="GDP-fucose protein O-fucosyltransferase 2"/>
    <property type="match status" value="1"/>
</dbReference>
<evidence type="ECO:0000256" key="4">
    <source>
        <dbReference type="ARBA" id="ARBA00012196"/>
    </source>
</evidence>
<dbReference type="AlphaFoldDB" id="A0A9J6CPZ1"/>
<evidence type="ECO:0000256" key="1">
    <source>
        <dbReference type="ARBA" id="ARBA00004240"/>
    </source>
</evidence>
<keyword evidence="7 19" id="KW-0732">Signal</keyword>
<gene>
    <name evidence="20" type="ORF">PVAND_013211</name>
</gene>
<dbReference type="GO" id="GO:0006004">
    <property type="term" value="P:fucose metabolic process"/>
    <property type="evidence" value="ECO:0007669"/>
    <property type="project" value="UniProtKB-KW"/>
</dbReference>